<proteinExistence type="inferred from homology"/>
<dbReference type="PANTHER" id="PTHR11363:SF4">
    <property type="entry name" value="LARGE RIBOSOMAL SUBUNIT PROTEIN UL3"/>
    <property type="match status" value="1"/>
</dbReference>
<evidence type="ECO:0000313" key="10">
    <source>
        <dbReference type="EMBL" id="KAK2117830.1"/>
    </source>
</evidence>
<evidence type="ECO:0000256" key="8">
    <source>
        <dbReference type="ARBA" id="ARBA00035354"/>
    </source>
</evidence>
<organism evidence="10 11">
    <name type="scientific">Saguinus oedipus</name>
    <name type="common">Cotton-top tamarin</name>
    <name type="synonym">Oedipomidas oedipus</name>
    <dbReference type="NCBI Taxonomy" id="9490"/>
    <lineage>
        <taxon>Eukaryota</taxon>
        <taxon>Metazoa</taxon>
        <taxon>Chordata</taxon>
        <taxon>Craniata</taxon>
        <taxon>Vertebrata</taxon>
        <taxon>Euteleostomi</taxon>
        <taxon>Mammalia</taxon>
        <taxon>Eutheria</taxon>
        <taxon>Euarchontoglires</taxon>
        <taxon>Primates</taxon>
        <taxon>Haplorrhini</taxon>
        <taxon>Platyrrhini</taxon>
        <taxon>Cebidae</taxon>
        <taxon>Callitrichinae</taxon>
        <taxon>Saguinus</taxon>
    </lineage>
</organism>
<accession>A0ABQ9W886</accession>
<dbReference type="Proteomes" id="UP001266305">
    <property type="component" value="Unassembled WGS sequence"/>
</dbReference>
<sequence>MAHTQMRLLPLHQKKAHLMEIQVNRDTMPEKLDWACKRLEQQLPVNHVFGQDEMIEVTGVTKGKGYKGVTSHWHTKKLPHETN</sequence>
<dbReference type="InterPro" id="IPR009000">
    <property type="entry name" value="Transl_B-barrel_sf"/>
</dbReference>
<comment type="similarity">
    <text evidence="1">Belongs to the universal ribosomal protein uL3 family.</text>
</comment>
<name>A0ABQ9W886_SAGOE</name>
<dbReference type="InterPro" id="IPR045077">
    <property type="entry name" value="L3_arc_euk"/>
</dbReference>
<dbReference type="EMBL" id="JASSZA010000002">
    <property type="protein sequence ID" value="KAK2117830.1"/>
    <property type="molecule type" value="Genomic_DNA"/>
</dbReference>
<evidence type="ECO:0000256" key="9">
    <source>
        <dbReference type="ARBA" id="ARBA00046482"/>
    </source>
</evidence>
<dbReference type="SUPFAM" id="SSF50447">
    <property type="entry name" value="Translation proteins"/>
    <property type="match status" value="1"/>
</dbReference>
<dbReference type="Pfam" id="PF00297">
    <property type="entry name" value="Ribosomal_L3"/>
    <property type="match status" value="1"/>
</dbReference>
<keyword evidence="3" id="KW-0832">Ubl conjugation</keyword>
<comment type="caution">
    <text evidence="10">The sequence shown here is derived from an EMBL/GenBank/DDBJ whole genome shotgun (WGS) entry which is preliminary data.</text>
</comment>
<keyword evidence="4 10" id="KW-0689">Ribosomal protein</keyword>
<evidence type="ECO:0000313" key="11">
    <source>
        <dbReference type="Proteomes" id="UP001266305"/>
    </source>
</evidence>
<keyword evidence="6" id="KW-0687">Ribonucleoprotein</keyword>
<evidence type="ECO:0000256" key="2">
    <source>
        <dbReference type="ARBA" id="ARBA00022499"/>
    </source>
</evidence>
<gene>
    <name evidence="10" type="primary">RPL3_6</name>
    <name evidence="10" type="ORF">P7K49_004717</name>
</gene>
<evidence type="ECO:0000256" key="1">
    <source>
        <dbReference type="ARBA" id="ARBA00006540"/>
    </source>
</evidence>
<dbReference type="GO" id="GO:0005840">
    <property type="term" value="C:ribosome"/>
    <property type="evidence" value="ECO:0007669"/>
    <property type="project" value="UniProtKB-KW"/>
</dbReference>
<evidence type="ECO:0000256" key="6">
    <source>
        <dbReference type="ARBA" id="ARBA00023274"/>
    </source>
</evidence>
<evidence type="ECO:0000256" key="5">
    <source>
        <dbReference type="ARBA" id="ARBA00022990"/>
    </source>
</evidence>
<dbReference type="InterPro" id="IPR000597">
    <property type="entry name" value="Ribosomal_uL3"/>
</dbReference>
<comment type="subunit">
    <text evidence="9">Component of the large ribosomal subunit. Interacts with DHX33.</text>
</comment>
<protein>
    <recommendedName>
        <fullName evidence="8">60S ribosomal protein L3</fullName>
    </recommendedName>
</protein>
<reference evidence="10 11" key="1">
    <citation type="submission" date="2023-05" db="EMBL/GenBank/DDBJ databases">
        <title>B98-5 Cell Line De Novo Hybrid Assembly: An Optical Mapping Approach.</title>
        <authorList>
            <person name="Kananen K."/>
            <person name="Auerbach J.A."/>
            <person name="Kautto E."/>
            <person name="Blachly J.S."/>
        </authorList>
    </citation>
    <scope>NUCLEOTIDE SEQUENCE [LARGE SCALE GENOMIC DNA]</scope>
    <source>
        <strain evidence="10">B95-8</strain>
        <tissue evidence="10">Cell line</tissue>
    </source>
</reference>
<evidence type="ECO:0000256" key="4">
    <source>
        <dbReference type="ARBA" id="ARBA00022980"/>
    </source>
</evidence>
<dbReference type="PANTHER" id="PTHR11363">
    <property type="entry name" value="60S RIBOSOMAL PROTEIN L3-RELATED"/>
    <property type="match status" value="1"/>
</dbReference>
<comment type="function">
    <text evidence="7">Component of the large ribosomal subunit. The ribosome is a large ribonucleoprotein complex responsible for the synthesis of proteins in the cell.</text>
</comment>
<keyword evidence="11" id="KW-1185">Reference proteome</keyword>
<keyword evidence="5" id="KW-0007">Acetylation</keyword>
<evidence type="ECO:0000256" key="3">
    <source>
        <dbReference type="ARBA" id="ARBA00022843"/>
    </source>
</evidence>
<evidence type="ECO:0000256" key="7">
    <source>
        <dbReference type="ARBA" id="ARBA00034092"/>
    </source>
</evidence>
<dbReference type="Gene3D" id="3.30.1430.10">
    <property type="match status" value="1"/>
</dbReference>
<keyword evidence="2" id="KW-1017">Isopeptide bond</keyword>